<dbReference type="AlphaFoldDB" id="A0A8J9ZX57"/>
<dbReference type="Proteomes" id="UP000838412">
    <property type="component" value="Chromosome 4"/>
</dbReference>
<proteinExistence type="predicted"/>
<gene>
    <name evidence="2" type="primary">Hypp2737</name>
    <name evidence="2" type="ORF">BLAG_LOCUS18265</name>
</gene>
<evidence type="ECO:0000313" key="3">
    <source>
        <dbReference type="Proteomes" id="UP000838412"/>
    </source>
</evidence>
<reference evidence="2" key="1">
    <citation type="submission" date="2022-01" db="EMBL/GenBank/DDBJ databases">
        <authorList>
            <person name="Braso-Vives M."/>
        </authorList>
    </citation>
    <scope>NUCLEOTIDE SEQUENCE</scope>
</reference>
<name>A0A8J9ZX57_BRALA</name>
<organism evidence="2 3">
    <name type="scientific">Branchiostoma lanceolatum</name>
    <name type="common">Common lancelet</name>
    <name type="synonym">Amphioxus lanceolatum</name>
    <dbReference type="NCBI Taxonomy" id="7740"/>
    <lineage>
        <taxon>Eukaryota</taxon>
        <taxon>Metazoa</taxon>
        <taxon>Chordata</taxon>
        <taxon>Cephalochordata</taxon>
        <taxon>Leptocardii</taxon>
        <taxon>Amphioxiformes</taxon>
        <taxon>Branchiostomatidae</taxon>
        <taxon>Branchiostoma</taxon>
    </lineage>
</organism>
<dbReference type="OrthoDB" id="10141243at2759"/>
<dbReference type="EMBL" id="OV696689">
    <property type="protein sequence ID" value="CAH1263628.1"/>
    <property type="molecule type" value="Genomic_DNA"/>
</dbReference>
<evidence type="ECO:0000256" key="1">
    <source>
        <dbReference type="SAM" id="MobiDB-lite"/>
    </source>
</evidence>
<accession>A0A8J9ZX57</accession>
<keyword evidence="3" id="KW-1185">Reference proteome</keyword>
<protein>
    <submittedName>
        <fullName evidence="2">Hypp2737 protein</fullName>
    </submittedName>
</protein>
<feature type="region of interest" description="Disordered" evidence="1">
    <location>
        <begin position="17"/>
        <end position="38"/>
    </location>
</feature>
<sequence>MPNKRARSNEVHMDIFMEGRQPTTKKRRLPVNSGPAKRHISQCLDPRLELHPPHYPDPFRPRTRPVDITRYCNPYPAVQPVFTFPSFRPVPSFSAPVPELEPMDWQTSAYSEPMMVAWSFPLPEETPMDWE</sequence>
<evidence type="ECO:0000313" key="2">
    <source>
        <dbReference type="EMBL" id="CAH1263628.1"/>
    </source>
</evidence>